<proteinExistence type="predicted"/>
<reference evidence="2 3" key="1">
    <citation type="submission" date="2020-08" db="EMBL/GenBank/DDBJ databases">
        <authorList>
            <person name="Liu C."/>
            <person name="Sun Q."/>
        </authorList>
    </citation>
    <scope>NUCLEOTIDE SEQUENCE [LARGE SCALE GENOMIC DNA]</scope>
    <source>
        <strain evidence="2 3">NSJ-22</strain>
    </source>
</reference>
<evidence type="ECO:0000313" key="2">
    <source>
        <dbReference type="EMBL" id="MBC6010812.1"/>
    </source>
</evidence>
<dbReference type="EMBL" id="JACRWG010000065">
    <property type="protein sequence ID" value="MBC6010812.1"/>
    <property type="molecule type" value="Genomic_DNA"/>
</dbReference>
<organism evidence="2 3">
    <name type="scientific">Catenibacterium faecis</name>
    <dbReference type="NCBI Taxonomy" id="2764323"/>
    <lineage>
        <taxon>Bacteria</taxon>
        <taxon>Bacillati</taxon>
        <taxon>Bacillota</taxon>
        <taxon>Erysipelotrichia</taxon>
        <taxon>Erysipelotrichales</taxon>
        <taxon>Coprobacillaceae</taxon>
        <taxon>Catenibacterium</taxon>
    </lineage>
</organism>
<keyword evidence="3" id="KW-1185">Reference proteome</keyword>
<evidence type="ECO:0000259" key="1">
    <source>
        <dbReference type="Pfam" id="PF18731"/>
    </source>
</evidence>
<evidence type="ECO:0000313" key="3">
    <source>
        <dbReference type="Proteomes" id="UP000603474"/>
    </source>
</evidence>
<protein>
    <recommendedName>
        <fullName evidence="1">Swt1-like HEPN domain-containing protein</fullName>
    </recommendedName>
</protein>
<comment type="caution">
    <text evidence="2">The sequence shown here is derived from an EMBL/GenBank/DDBJ whole genome shotgun (WGS) entry which is preliminary data.</text>
</comment>
<dbReference type="Pfam" id="PF18731">
    <property type="entry name" value="HEPN_Swt1"/>
    <property type="match status" value="1"/>
</dbReference>
<dbReference type="Proteomes" id="UP000603474">
    <property type="component" value="Unassembled WGS sequence"/>
</dbReference>
<sequence>MSGYIGQELNKKYKDEWWKEVLNTLDDQFDLPYTGEYGELIDSLDIANCIRLIDRKWNDVFRNILPKDCRTWAKELMGVRNTVSHIGQQDLEQAKAERALDTMFLLCKEIDTEGAEDIRKLYQEVRDKADSSCKLQSLEFNGLAQPASDSRRGELTEGSLLQMVGTDAVEKTTLTRKVTYGGKTVVYPVYRVRLDKLYYNDQNDRIATWISRYESENGKGALTVLDTENYNRIIENFICESNLDAIQKTQKNIAFIGQREPGVTLADGRIVDGNRRFTCLRRIQRDSAEPVYFETVIMDMDIQEDKKQIKLLELGIQHGEEKKVDYDLIDYAVGTYRDVVQTKLLTIEEYASSANETKTNVKKRIEIAEVINEFLKYIRLSEQYHVAREYQVYSLFQEMIAPLKKLDINEKKQLKIIVFNNAMMNAMPDQRKFIRDIKALINSGTYKSYFDDQRRLADIIRHKYSTTTIRSKDDVDRFALENSAIREELQSSMNRALMKSNFQVQKTKPAEKVAESISSMMEVDSRLFDKLDVDEKGKLKSELDELVRIVDKFRSML</sequence>
<dbReference type="InterPro" id="IPR041650">
    <property type="entry name" value="HEPN_Swt1"/>
</dbReference>
<feature type="domain" description="Swt1-like HEPN" evidence="1">
    <location>
        <begin position="2"/>
        <end position="111"/>
    </location>
</feature>
<accession>A0ABR7KEC6</accession>
<gene>
    <name evidence="2" type="ORF">H8909_11335</name>
</gene>
<name>A0ABR7KEC6_9FIRM</name>